<keyword evidence="4" id="KW-0027">Amidation</keyword>
<evidence type="ECO:0000256" key="5">
    <source>
        <dbReference type="ARBA" id="ARBA00023320"/>
    </source>
</evidence>
<comment type="subcellular location">
    <subcellularLocation>
        <location evidence="1">Secreted</location>
    </subcellularLocation>
</comment>
<evidence type="ECO:0000256" key="3">
    <source>
        <dbReference type="ARBA" id="ARBA00022525"/>
    </source>
</evidence>
<organism evidence="6">
    <name type="scientific">Clastoptera arizonana</name>
    <name type="common">Arizona spittle bug</name>
    <dbReference type="NCBI Taxonomy" id="38151"/>
    <lineage>
        <taxon>Eukaryota</taxon>
        <taxon>Metazoa</taxon>
        <taxon>Ecdysozoa</taxon>
        <taxon>Arthropoda</taxon>
        <taxon>Hexapoda</taxon>
        <taxon>Insecta</taxon>
        <taxon>Pterygota</taxon>
        <taxon>Neoptera</taxon>
        <taxon>Paraneoptera</taxon>
        <taxon>Hemiptera</taxon>
        <taxon>Auchenorrhyncha</taxon>
        <taxon>Cercopoidea</taxon>
        <taxon>Clastopteridae</taxon>
        <taxon>Clastoptera</taxon>
    </lineage>
</organism>
<gene>
    <name evidence="6" type="ORF">g.2266</name>
</gene>
<dbReference type="InterPro" id="IPR001484">
    <property type="entry name" value="Pyrokinin_CS"/>
</dbReference>
<feature type="non-terminal residue" evidence="6">
    <location>
        <position position="282"/>
    </location>
</feature>
<dbReference type="AlphaFoldDB" id="A0A1B6C401"/>
<sequence length="282" mass="32372">KRNDRAQQKSRHTSQTRTESFDAYSVSVNHLMEEVRREKTNINLSDDMVLVQEVLKWLYYALDTDKRILSPILRPYLNRLFAISYENCWHIEEWKKRRDNDELSALGKFCNLVVNEGLSPSEGILDALKKGWEWAENILECASHSDNGVELIFTPRLGKVLRYKVRLSKQQSYTRSLGRNTTLQNIGFAFSCGTMPRQVTAIQDFLKARFSSSEGTSLSETFSLGHCRLRQCNPLVIILDSERRSGSHRGIGSIVQAMIALRKFSVLQEISNLLPEDERGQV</sequence>
<dbReference type="GO" id="GO:0007218">
    <property type="term" value="P:neuropeptide signaling pathway"/>
    <property type="evidence" value="ECO:0007669"/>
    <property type="project" value="UniProtKB-KW"/>
</dbReference>
<comment type="similarity">
    <text evidence="2">Belongs to the pyrokinin family.</text>
</comment>
<evidence type="ECO:0000256" key="1">
    <source>
        <dbReference type="ARBA" id="ARBA00004613"/>
    </source>
</evidence>
<dbReference type="EMBL" id="GEDC01029066">
    <property type="protein sequence ID" value="JAS08232.1"/>
    <property type="molecule type" value="Transcribed_RNA"/>
</dbReference>
<evidence type="ECO:0000313" key="6">
    <source>
        <dbReference type="EMBL" id="JAS08232.1"/>
    </source>
</evidence>
<evidence type="ECO:0000256" key="4">
    <source>
        <dbReference type="ARBA" id="ARBA00022815"/>
    </source>
</evidence>
<dbReference type="GO" id="GO:0005576">
    <property type="term" value="C:extracellular region"/>
    <property type="evidence" value="ECO:0007669"/>
    <property type="project" value="UniProtKB-SubCell"/>
</dbReference>
<reference evidence="6" key="1">
    <citation type="submission" date="2015-12" db="EMBL/GenBank/DDBJ databases">
        <title>De novo transcriptome assembly of four potential Pierce s Disease insect vectors from Arizona vineyards.</title>
        <authorList>
            <person name="Tassone E.E."/>
        </authorList>
    </citation>
    <scope>NUCLEOTIDE SEQUENCE</scope>
</reference>
<proteinExistence type="inferred from homology"/>
<dbReference type="GO" id="GO:0005184">
    <property type="term" value="F:neuropeptide hormone activity"/>
    <property type="evidence" value="ECO:0007669"/>
    <property type="project" value="InterPro"/>
</dbReference>
<evidence type="ECO:0000256" key="2">
    <source>
        <dbReference type="ARBA" id="ARBA00007714"/>
    </source>
</evidence>
<name>A0A1B6C401_9HEMI</name>
<protein>
    <submittedName>
        <fullName evidence="6">Uncharacterized protein</fullName>
    </submittedName>
</protein>
<keyword evidence="5" id="KW-0527">Neuropeptide</keyword>
<feature type="non-terminal residue" evidence="6">
    <location>
        <position position="1"/>
    </location>
</feature>
<accession>A0A1B6C401</accession>
<dbReference type="PROSITE" id="PS00539">
    <property type="entry name" value="PYROKININ"/>
    <property type="match status" value="1"/>
</dbReference>
<keyword evidence="3" id="KW-0964">Secreted</keyword>